<dbReference type="EMBL" id="LR797431">
    <property type="protein sequence ID" value="CAB4215601.1"/>
    <property type="molecule type" value="Genomic_DNA"/>
</dbReference>
<accession>A0A6J5SM27</accession>
<sequence length="142" mass="16029">MANINQSIRTLLQSYNVITDIVGNRVYTLNRPQTLPQLPCIIIQRISTTPNNTKQENSTIDNCIIQLTFIGVYTMMLELSDEARGILDNYVGTPSASVEIQECTFAAQSEQGELDYMKADTLVFDGVQTIVQEYNVRYFTGY</sequence>
<proteinExistence type="predicted"/>
<organism evidence="1">
    <name type="scientific">uncultured Caudovirales phage</name>
    <dbReference type="NCBI Taxonomy" id="2100421"/>
    <lineage>
        <taxon>Viruses</taxon>
        <taxon>Duplodnaviria</taxon>
        <taxon>Heunggongvirae</taxon>
        <taxon>Uroviricota</taxon>
        <taxon>Caudoviricetes</taxon>
        <taxon>Peduoviridae</taxon>
        <taxon>Maltschvirus</taxon>
        <taxon>Maltschvirus maltsch</taxon>
    </lineage>
</organism>
<reference evidence="1" key="1">
    <citation type="submission" date="2020-05" db="EMBL/GenBank/DDBJ databases">
        <authorList>
            <person name="Chiriac C."/>
            <person name="Salcher M."/>
            <person name="Ghai R."/>
            <person name="Kavagutti S V."/>
        </authorList>
    </citation>
    <scope>NUCLEOTIDE SEQUENCE</scope>
</reference>
<evidence type="ECO:0000313" key="1">
    <source>
        <dbReference type="EMBL" id="CAB4215601.1"/>
    </source>
</evidence>
<name>A0A6J5SM27_9CAUD</name>
<protein>
    <submittedName>
        <fullName evidence="1">Tail completion protein</fullName>
    </submittedName>
</protein>
<gene>
    <name evidence="1" type="ORF">UFOVP1483_27</name>
</gene>